<dbReference type="EMBL" id="LR812090">
    <property type="protein sequence ID" value="CAB9492475.1"/>
    <property type="molecule type" value="Genomic_DNA"/>
</dbReference>
<dbReference type="GO" id="GO:0006629">
    <property type="term" value="P:lipid metabolic process"/>
    <property type="evidence" value="ECO:0007669"/>
    <property type="project" value="InterPro"/>
</dbReference>
<dbReference type="PANTHER" id="PTHR46211:SF1">
    <property type="entry name" value="GLYCEROPHOSPHODIESTER PHOSPHODIESTERASE, CYTOPLASMIC"/>
    <property type="match status" value="1"/>
</dbReference>
<dbReference type="InterPro" id="IPR017946">
    <property type="entry name" value="PLC-like_Pdiesterase_TIM-brl"/>
</dbReference>
<dbReference type="SUPFAM" id="SSF51695">
    <property type="entry name" value="PLC-like phosphodiesterases"/>
    <property type="match status" value="1"/>
</dbReference>
<dbReference type="Gene3D" id="3.20.20.190">
    <property type="entry name" value="Phosphatidylinositol (PI) phosphodiesterase"/>
    <property type="match status" value="1"/>
</dbReference>
<evidence type="ECO:0000313" key="2">
    <source>
        <dbReference type="EMBL" id="CAB9492475.1"/>
    </source>
</evidence>
<dbReference type="PROSITE" id="PS51704">
    <property type="entry name" value="GP_PDE"/>
    <property type="match status" value="1"/>
</dbReference>
<dbReference type="InterPro" id="IPR030395">
    <property type="entry name" value="GP_PDE_dom"/>
</dbReference>
<dbReference type="AlphaFoldDB" id="A0A6T9XW34"/>
<organism evidence="2 3">
    <name type="scientific">Alteromonas macleodii</name>
    <name type="common">Pseudoalteromonas macleodii</name>
    <dbReference type="NCBI Taxonomy" id="28108"/>
    <lineage>
        <taxon>Bacteria</taxon>
        <taxon>Pseudomonadati</taxon>
        <taxon>Pseudomonadota</taxon>
        <taxon>Gammaproteobacteria</taxon>
        <taxon>Alteromonadales</taxon>
        <taxon>Alteromonadaceae</taxon>
        <taxon>Alteromonas/Salinimonas group</taxon>
        <taxon>Alteromonas</taxon>
    </lineage>
</organism>
<dbReference type="RefSeq" id="WP_179982196.1">
    <property type="nucleotide sequence ID" value="NZ_LR812090.1"/>
</dbReference>
<evidence type="ECO:0000313" key="3">
    <source>
        <dbReference type="Proteomes" id="UP000509458"/>
    </source>
</evidence>
<protein>
    <submittedName>
        <fullName evidence="2">Glycerophosphoryl diester phosphodiesterase</fullName>
    </submittedName>
</protein>
<accession>A0A6T9XW34</accession>
<dbReference type="CDD" id="cd08556">
    <property type="entry name" value="GDPD"/>
    <property type="match status" value="1"/>
</dbReference>
<dbReference type="Proteomes" id="UP000509458">
    <property type="component" value="Chromosome"/>
</dbReference>
<sequence length="230" mass="25989">MLIFAHRGASKAAPENTLKAFKLAFEQDADGIEFDTYQHESGIIVFHDRTLTRRARETGYLLDTPWQSLKQMDIGDGEHIPSLSETLQCVPSDRWCNIEIKHLYDVNSWVEDVKKAIKQSNISTSQLLISSFNHHWLNAITDLWPEIKIGALTASYELDCTASARTLSAYSVNIALDAVNKQFVQTALQEGFDVFVYTVDEPRDMLMLKEWGVTGIFTNLPNVAFNTLSD</sequence>
<dbReference type="Pfam" id="PF03009">
    <property type="entry name" value="GDPD"/>
    <property type="match status" value="1"/>
</dbReference>
<evidence type="ECO:0000259" key="1">
    <source>
        <dbReference type="PROSITE" id="PS51704"/>
    </source>
</evidence>
<gene>
    <name evidence="2" type="ORF">ALFOR1_10435</name>
</gene>
<dbReference type="PANTHER" id="PTHR46211">
    <property type="entry name" value="GLYCEROPHOSPHORYL DIESTER PHOSPHODIESTERASE"/>
    <property type="match status" value="1"/>
</dbReference>
<reference evidence="2 3" key="1">
    <citation type="submission" date="2020-06" db="EMBL/GenBank/DDBJ databases">
        <authorList>
            <person name="Duchaud E."/>
        </authorList>
    </citation>
    <scope>NUCLEOTIDE SEQUENCE [LARGE SCALE GENOMIC DNA]</scope>
    <source>
        <strain evidence="2">Alteromonas fortis</strain>
    </source>
</reference>
<proteinExistence type="predicted"/>
<name>A0A6T9XW34_ALTMA</name>
<feature type="domain" description="GP-PDE" evidence="1">
    <location>
        <begin position="1"/>
        <end position="228"/>
    </location>
</feature>
<dbReference type="GO" id="GO:0008081">
    <property type="term" value="F:phosphoric diester hydrolase activity"/>
    <property type="evidence" value="ECO:0007669"/>
    <property type="project" value="InterPro"/>
</dbReference>